<keyword evidence="5" id="KW-0378">Hydrolase</keyword>
<name>A0ABW3FEG2_9HYPH</name>
<dbReference type="InterPro" id="IPR005490">
    <property type="entry name" value="LD_TPept_cat_dom"/>
</dbReference>
<evidence type="ECO:0000256" key="9">
    <source>
        <dbReference type="PROSITE-ProRule" id="PRU01373"/>
    </source>
</evidence>
<dbReference type="Proteomes" id="UP001597101">
    <property type="component" value="Unassembled WGS sequence"/>
</dbReference>
<keyword evidence="12" id="KW-1185">Reference proteome</keyword>
<evidence type="ECO:0000256" key="8">
    <source>
        <dbReference type="ARBA" id="ARBA00023316"/>
    </source>
</evidence>
<feature type="active site" description="Proton donor/acceptor" evidence="9">
    <location>
        <position position="200"/>
    </location>
</feature>
<comment type="pathway">
    <text evidence="1 9">Cell wall biogenesis; peptidoglycan biosynthesis.</text>
</comment>
<sequence length="240" mass="26980">MDDTNFETDAGNPSRRAFILTATSLAALTLAGCARRAPDEPRRPRLRRLRRLRERIAARPEPNLYPALLNEQFPIDAIPPGKLPKKFHRQRVPFDTAEKPGTVIVDTGSFYLYHVEDGGTAMRYGVGLGRQGFEWSGRARIAWKRAWPTWTPPEEMIKREPDLAKWSAENGGMPPGLDNPLGARALYIFQDGKDTLYRLHGTPEIFSIGKAVSSGCVRLVNHDIIHLYDRVRPGSAIIVR</sequence>
<keyword evidence="6 9" id="KW-0133">Cell shape</keyword>
<evidence type="ECO:0000259" key="10">
    <source>
        <dbReference type="PROSITE" id="PS52029"/>
    </source>
</evidence>
<feature type="domain" description="L,D-TPase catalytic" evidence="10">
    <location>
        <begin position="101"/>
        <end position="240"/>
    </location>
</feature>
<keyword evidence="11" id="KW-0012">Acyltransferase</keyword>
<evidence type="ECO:0000256" key="2">
    <source>
        <dbReference type="ARBA" id="ARBA00005992"/>
    </source>
</evidence>
<dbReference type="PANTHER" id="PTHR30582:SF24">
    <property type="entry name" value="L,D-TRANSPEPTIDASE ERFK_SRFK-RELATED"/>
    <property type="match status" value="1"/>
</dbReference>
<keyword evidence="3" id="KW-0328">Glycosyltransferase</keyword>
<reference evidence="12" key="1">
    <citation type="journal article" date="2019" name="Int. J. Syst. Evol. Microbiol.">
        <title>The Global Catalogue of Microorganisms (GCM) 10K type strain sequencing project: providing services to taxonomists for standard genome sequencing and annotation.</title>
        <authorList>
            <consortium name="The Broad Institute Genomics Platform"/>
            <consortium name="The Broad Institute Genome Sequencing Center for Infectious Disease"/>
            <person name="Wu L."/>
            <person name="Ma J."/>
        </authorList>
    </citation>
    <scope>NUCLEOTIDE SEQUENCE [LARGE SCALE GENOMIC DNA]</scope>
    <source>
        <strain evidence="12">CCUG 60023</strain>
    </source>
</reference>
<evidence type="ECO:0000256" key="4">
    <source>
        <dbReference type="ARBA" id="ARBA00022679"/>
    </source>
</evidence>
<gene>
    <name evidence="11" type="ORF">ACFQ14_09145</name>
</gene>
<evidence type="ECO:0000256" key="5">
    <source>
        <dbReference type="ARBA" id="ARBA00022801"/>
    </source>
</evidence>
<protein>
    <submittedName>
        <fullName evidence="11">L,D-transpeptidase</fullName>
        <ecNumber evidence="11">2.3.2.-</ecNumber>
    </submittedName>
</protein>
<dbReference type="PROSITE" id="PS52029">
    <property type="entry name" value="LD_TPASE"/>
    <property type="match status" value="1"/>
</dbReference>
<feature type="active site" description="Nucleophile" evidence="9">
    <location>
        <position position="216"/>
    </location>
</feature>
<evidence type="ECO:0000256" key="7">
    <source>
        <dbReference type="ARBA" id="ARBA00022984"/>
    </source>
</evidence>
<dbReference type="EC" id="2.3.2.-" evidence="11"/>
<dbReference type="InterPro" id="IPR006311">
    <property type="entry name" value="TAT_signal"/>
</dbReference>
<dbReference type="RefSeq" id="WP_377212429.1">
    <property type="nucleotide sequence ID" value="NZ_JBHTJV010000009.1"/>
</dbReference>
<accession>A0ABW3FEG2</accession>
<dbReference type="PROSITE" id="PS51318">
    <property type="entry name" value="TAT"/>
    <property type="match status" value="1"/>
</dbReference>
<comment type="caution">
    <text evidence="11">The sequence shown here is derived from an EMBL/GenBank/DDBJ whole genome shotgun (WGS) entry which is preliminary data.</text>
</comment>
<dbReference type="InterPro" id="IPR050979">
    <property type="entry name" value="LD-transpeptidase"/>
</dbReference>
<keyword evidence="7 9" id="KW-0573">Peptidoglycan synthesis</keyword>
<dbReference type="CDD" id="cd16913">
    <property type="entry name" value="YkuD_like"/>
    <property type="match status" value="1"/>
</dbReference>
<dbReference type="Pfam" id="PF03734">
    <property type="entry name" value="YkuD"/>
    <property type="match status" value="1"/>
</dbReference>
<evidence type="ECO:0000256" key="1">
    <source>
        <dbReference type="ARBA" id="ARBA00004752"/>
    </source>
</evidence>
<evidence type="ECO:0000313" key="11">
    <source>
        <dbReference type="EMBL" id="MFD0916570.1"/>
    </source>
</evidence>
<evidence type="ECO:0000313" key="12">
    <source>
        <dbReference type="Proteomes" id="UP001597101"/>
    </source>
</evidence>
<proteinExistence type="inferred from homology"/>
<comment type="similarity">
    <text evidence="2">Belongs to the YkuD family.</text>
</comment>
<evidence type="ECO:0000256" key="3">
    <source>
        <dbReference type="ARBA" id="ARBA00022676"/>
    </source>
</evidence>
<dbReference type="GO" id="GO:0016746">
    <property type="term" value="F:acyltransferase activity"/>
    <property type="evidence" value="ECO:0007669"/>
    <property type="project" value="UniProtKB-KW"/>
</dbReference>
<dbReference type="SUPFAM" id="SSF141523">
    <property type="entry name" value="L,D-transpeptidase catalytic domain-like"/>
    <property type="match status" value="1"/>
</dbReference>
<dbReference type="EMBL" id="JBHTJV010000009">
    <property type="protein sequence ID" value="MFD0916570.1"/>
    <property type="molecule type" value="Genomic_DNA"/>
</dbReference>
<keyword evidence="4 11" id="KW-0808">Transferase</keyword>
<dbReference type="InterPro" id="IPR038063">
    <property type="entry name" value="Transpep_catalytic_dom"/>
</dbReference>
<organism evidence="11 12">
    <name type="scientific">Pseudahrensia aquimaris</name>
    <dbReference type="NCBI Taxonomy" id="744461"/>
    <lineage>
        <taxon>Bacteria</taxon>
        <taxon>Pseudomonadati</taxon>
        <taxon>Pseudomonadota</taxon>
        <taxon>Alphaproteobacteria</taxon>
        <taxon>Hyphomicrobiales</taxon>
        <taxon>Ahrensiaceae</taxon>
        <taxon>Pseudahrensia</taxon>
    </lineage>
</organism>
<dbReference type="PANTHER" id="PTHR30582">
    <property type="entry name" value="L,D-TRANSPEPTIDASE"/>
    <property type="match status" value="1"/>
</dbReference>
<evidence type="ECO:0000256" key="6">
    <source>
        <dbReference type="ARBA" id="ARBA00022960"/>
    </source>
</evidence>
<dbReference type="Gene3D" id="2.40.440.10">
    <property type="entry name" value="L,D-transpeptidase catalytic domain-like"/>
    <property type="match status" value="1"/>
</dbReference>
<keyword evidence="8 9" id="KW-0961">Cell wall biogenesis/degradation</keyword>